<dbReference type="RefSeq" id="XP_035538795.1">
    <property type="nucleotide sequence ID" value="XM_035682902.1"/>
</dbReference>
<protein>
    <submittedName>
        <fullName evidence="2">Uncharacterized protein LOC109018279</fullName>
    </submittedName>
</protein>
<dbReference type="InParanoid" id="A0A6P9DTH8"/>
<proteinExistence type="predicted"/>
<sequence>MHSKKMIDKANMAVAHWWHFPIIDETIRKARKIVKFIYNHALVLALMRRDFTKGRDFCRPTIIRNIKKGIDVLDPINLENIDLMDWASFEEPLDSLNVENNDNVSLDVDDGGDVGKNILINISNVNPYL</sequence>
<dbReference type="KEGG" id="jre:109018279"/>
<accession>A0A6P9DTH8</accession>
<dbReference type="GeneID" id="109018279"/>
<keyword evidence="1" id="KW-1185">Reference proteome</keyword>
<dbReference type="OrthoDB" id="1930460at2759"/>
<name>A0A6P9DTH8_JUGRE</name>
<dbReference type="AlphaFoldDB" id="A0A6P9DTH8"/>
<reference evidence="2" key="1">
    <citation type="submission" date="2025-08" db="UniProtKB">
        <authorList>
            <consortium name="RefSeq"/>
        </authorList>
    </citation>
    <scope>IDENTIFICATION</scope>
    <source>
        <tissue evidence="2">Leaves</tissue>
    </source>
</reference>
<evidence type="ECO:0000313" key="1">
    <source>
        <dbReference type="Proteomes" id="UP000235220"/>
    </source>
</evidence>
<dbReference type="Proteomes" id="UP000235220">
    <property type="component" value="Chromosome 11"/>
</dbReference>
<evidence type="ECO:0000313" key="2">
    <source>
        <dbReference type="RefSeq" id="XP_035538795.1"/>
    </source>
</evidence>
<organism evidence="1 2">
    <name type="scientific">Juglans regia</name>
    <name type="common">English walnut</name>
    <dbReference type="NCBI Taxonomy" id="51240"/>
    <lineage>
        <taxon>Eukaryota</taxon>
        <taxon>Viridiplantae</taxon>
        <taxon>Streptophyta</taxon>
        <taxon>Embryophyta</taxon>
        <taxon>Tracheophyta</taxon>
        <taxon>Spermatophyta</taxon>
        <taxon>Magnoliopsida</taxon>
        <taxon>eudicotyledons</taxon>
        <taxon>Gunneridae</taxon>
        <taxon>Pentapetalae</taxon>
        <taxon>rosids</taxon>
        <taxon>fabids</taxon>
        <taxon>Fagales</taxon>
        <taxon>Juglandaceae</taxon>
        <taxon>Juglans</taxon>
    </lineage>
</organism>
<gene>
    <name evidence="2" type="primary">LOC109018279</name>
</gene>